<reference evidence="6" key="1">
    <citation type="submission" date="2023-02" db="EMBL/GenBank/DDBJ databases">
        <title>Identification and recombinant expression of a fungal hydrolase from Papiliotrema laurentii that hydrolyzes apple cutin and clears colloidal polyester polyurethane.</title>
        <authorList>
            <consortium name="DOE Joint Genome Institute"/>
            <person name="Roman V.A."/>
            <person name="Bojanowski C."/>
            <person name="Crable B.R."/>
            <person name="Wagner D.N."/>
            <person name="Hung C.S."/>
            <person name="Nadeau L.J."/>
            <person name="Schratz L."/>
            <person name="Haridas S."/>
            <person name="Pangilinan J."/>
            <person name="Lipzen A."/>
            <person name="Na H."/>
            <person name="Yan M."/>
            <person name="Ng V."/>
            <person name="Grigoriev I.V."/>
            <person name="Spatafora J.W."/>
            <person name="Barlow D."/>
            <person name="Biffinger J."/>
            <person name="Kelley-Loughnane N."/>
            <person name="Varaljay V.A."/>
            <person name="Crookes-Goodson W.J."/>
        </authorList>
    </citation>
    <scope>NUCLEOTIDE SEQUENCE</scope>
    <source>
        <strain evidence="6">5307AH</strain>
    </source>
</reference>
<dbReference type="SUPFAM" id="SSF50022">
    <property type="entry name" value="ISP domain"/>
    <property type="match status" value="1"/>
</dbReference>
<gene>
    <name evidence="6" type="ORF">DB88DRAFT_88965</name>
</gene>
<dbReference type="Pfam" id="PF00355">
    <property type="entry name" value="Rieske"/>
    <property type="match status" value="1"/>
</dbReference>
<proteinExistence type="predicted"/>
<evidence type="ECO:0000313" key="6">
    <source>
        <dbReference type="EMBL" id="KAK1921113.1"/>
    </source>
</evidence>
<dbReference type="PANTHER" id="PTHR13847:SF281">
    <property type="entry name" value="FAD DEPENDENT OXIDOREDUCTASE DOMAIN-CONTAINING PROTEIN"/>
    <property type="match status" value="1"/>
</dbReference>
<dbReference type="Proteomes" id="UP001182556">
    <property type="component" value="Unassembled WGS sequence"/>
</dbReference>
<evidence type="ECO:0000256" key="4">
    <source>
        <dbReference type="ARBA" id="ARBA00023014"/>
    </source>
</evidence>
<keyword evidence="2" id="KW-0479">Metal-binding</keyword>
<protein>
    <submittedName>
        <fullName evidence="6">FAD dependent oxidoreductase-domain-containing protein</fullName>
    </submittedName>
</protein>
<dbReference type="GO" id="GO:0005737">
    <property type="term" value="C:cytoplasm"/>
    <property type="evidence" value="ECO:0007669"/>
    <property type="project" value="TreeGrafter"/>
</dbReference>
<feature type="domain" description="Rieske" evidence="5">
    <location>
        <begin position="450"/>
        <end position="533"/>
    </location>
</feature>
<dbReference type="Gene3D" id="3.30.9.10">
    <property type="entry name" value="D-Amino Acid Oxidase, subunit A, domain 2"/>
    <property type="match status" value="1"/>
</dbReference>
<evidence type="ECO:0000256" key="2">
    <source>
        <dbReference type="ARBA" id="ARBA00022723"/>
    </source>
</evidence>
<dbReference type="GO" id="GO:0046872">
    <property type="term" value="F:metal ion binding"/>
    <property type="evidence" value="ECO:0007669"/>
    <property type="project" value="UniProtKB-KW"/>
</dbReference>
<dbReference type="AlphaFoldDB" id="A0AAD9CV10"/>
<dbReference type="InterPro" id="IPR036188">
    <property type="entry name" value="FAD/NAD-bd_sf"/>
</dbReference>
<dbReference type="Gene3D" id="2.102.10.10">
    <property type="entry name" value="Rieske [2Fe-2S] iron-sulphur domain"/>
    <property type="match status" value="1"/>
</dbReference>
<dbReference type="Gene3D" id="3.50.50.60">
    <property type="entry name" value="FAD/NAD(P)-binding domain"/>
    <property type="match status" value="1"/>
</dbReference>
<evidence type="ECO:0000256" key="1">
    <source>
        <dbReference type="ARBA" id="ARBA00022714"/>
    </source>
</evidence>
<keyword evidence="4" id="KW-0411">Iron-sulfur</keyword>
<accession>A0AAD9CV10</accession>
<comment type="caution">
    <text evidence="6">The sequence shown here is derived from an EMBL/GenBank/DDBJ whole genome shotgun (WGS) entry which is preliminary data.</text>
</comment>
<dbReference type="EMBL" id="JAODAN010000011">
    <property type="protein sequence ID" value="KAK1921113.1"/>
    <property type="molecule type" value="Genomic_DNA"/>
</dbReference>
<dbReference type="PANTHER" id="PTHR13847">
    <property type="entry name" value="SARCOSINE DEHYDROGENASE-RELATED"/>
    <property type="match status" value="1"/>
</dbReference>
<evidence type="ECO:0000313" key="7">
    <source>
        <dbReference type="Proteomes" id="UP001182556"/>
    </source>
</evidence>
<keyword evidence="1" id="KW-0001">2Fe-2S</keyword>
<dbReference type="GO" id="GO:0051537">
    <property type="term" value="F:2 iron, 2 sulfur cluster binding"/>
    <property type="evidence" value="ECO:0007669"/>
    <property type="project" value="UniProtKB-KW"/>
</dbReference>
<dbReference type="InterPro" id="IPR006076">
    <property type="entry name" value="FAD-dep_OxRdtase"/>
</dbReference>
<organism evidence="6 7">
    <name type="scientific">Papiliotrema laurentii</name>
    <name type="common">Cryptococcus laurentii</name>
    <dbReference type="NCBI Taxonomy" id="5418"/>
    <lineage>
        <taxon>Eukaryota</taxon>
        <taxon>Fungi</taxon>
        <taxon>Dikarya</taxon>
        <taxon>Basidiomycota</taxon>
        <taxon>Agaricomycotina</taxon>
        <taxon>Tremellomycetes</taxon>
        <taxon>Tremellales</taxon>
        <taxon>Rhynchogastremaceae</taxon>
        <taxon>Papiliotrema</taxon>
    </lineage>
</organism>
<dbReference type="SUPFAM" id="SSF51905">
    <property type="entry name" value="FAD/NAD(P)-binding domain"/>
    <property type="match status" value="1"/>
</dbReference>
<name>A0AAD9CV10_PAPLA</name>
<evidence type="ECO:0000256" key="3">
    <source>
        <dbReference type="ARBA" id="ARBA00023004"/>
    </source>
</evidence>
<dbReference type="InterPro" id="IPR036922">
    <property type="entry name" value="Rieske_2Fe-2S_sf"/>
</dbReference>
<dbReference type="Pfam" id="PF01266">
    <property type="entry name" value="DAO"/>
    <property type="match status" value="1"/>
</dbReference>
<keyword evidence="3" id="KW-0408">Iron</keyword>
<evidence type="ECO:0000259" key="5">
    <source>
        <dbReference type="PROSITE" id="PS51296"/>
    </source>
</evidence>
<dbReference type="PROSITE" id="PS51296">
    <property type="entry name" value="RIESKE"/>
    <property type="match status" value="1"/>
</dbReference>
<sequence>MSGKNSSGANDPVWLERDDLLGKSTTPGYPPLAEDTSTDVLVVGGGIAGLHIAYELLCAGTKRVMLVEDGKIGSGETGRTTGHLSVDNEYNEFLNIHGAEMTAQIASAQQAAIERIATIVKKHDIDCDFVRIPGYMFHGLPPTDRDYEVDTLHEVYDAAKGTKQLAMSFVPDAGLSGFDTGKAIRYENQATFHPTKYVRALADVVSQMGGQIYEQTRLMQYSEEKGGVKATMQDGKQVTAQAIVLATNVPEQKLIMIDRLEAYRTYAVALKIPSGDVSTRDESGALWWDLADPYHYVRVTPHSEPGYSLLVVGGEDEKVGQHGDYAERYQRLEAWTRERWPAAQEVSYRWSGQVMDSQDGIAYIGLNPGTKNVYVHTGNNGDGLTYAAIGGMILTDLINGRNHEWAATFSPSRQHSPSHVKRALKVIPHMVKENLADQIYYARWATACTKTMSDIEDLVPGSGDVVRDGLSPVAVYKDDHGQVHKMTAVCPHLKGIVAWNDDEKTFDCPVHGSRFTCKGEVVNGPAKGPLEAK</sequence>
<dbReference type="InterPro" id="IPR017941">
    <property type="entry name" value="Rieske_2Fe-2S"/>
</dbReference>
<keyword evidence="7" id="KW-1185">Reference proteome</keyword>